<comment type="caution">
    <text evidence="2">The sequence shown here is derived from an EMBL/GenBank/DDBJ whole genome shotgun (WGS) entry which is preliminary data.</text>
</comment>
<proteinExistence type="predicted"/>
<sequence length="79" mass="8776">MARFQVLRQHDGDKQYYEGDVRTLSKADAANLVRLGVLEELNDDDELASEPEPKPAETEKAAPKLKNKAEPPVSNKALD</sequence>
<accession>A0A175RA82</accession>
<evidence type="ECO:0000313" key="2">
    <source>
        <dbReference type="EMBL" id="KTQ96796.1"/>
    </source>
</evidence>
<dbReference type="Proteomes" id="UP000078272">
    <property type="component" value="Unassembled WGS sequence"/>
</dbReference>
<reference evidence="2 3" key="1">
    <citation type="journal article" date="2016" name="Front. Microbiol.">
        <title>Genomic Resource of Rice Seed Associated Bacteria.</title>
        <authorList>
            <person name="Midha S."/>
            <person name="Bansal K."/>
            <person name="Sharma S."/>
            <person name="Kumar N."/>
            <person name="Patil P.P."/>
            <person name="Chaudhry V."/>
            <person name="Patil P.B."/>
        </authorList>
    </citation>
    <scope>NUCLEOTIDE SEQUENCE [LARGE SCALE GENOMIC DNA]</scope>
    <source>
        <strain evidence="2 3">NS226</strain>
    </source>
</reference>
<dbReference type="EMBL" id="LDPZ01000013">
    <property type="protein sequence ID" value="KTQ96796.1"/>
    <property type="molecule type" value="Genomic_DNA"/>
</dbReference>
<evidence type="ECO:0000256" key="1">
    <source>
        <dbReference type="SAM" id="MobiDB-lite"/>
    </source>
</evidence>
<evidence type="ECO:0000313" key="3">
    <source>
        <dbReference type="Proteomes" id="UP000078272"/>
    </source>
</evidence>
<gene>
    <name evidence="2" type="ORF">NS226_06665</name>
</gene>
<protein>
    <submittedName>
        <fullName evidence="2">Uncharacterized protein</fullName>
    </submittedName>
</protein>
<dbReference type="AlphaFoldDB" id="A0A175RA82"/>
<feature type="compositionally biased region" description="Basic and acidic residues" evidence="1">
    <location>
        <begin position="51"/>
        <end position="62"/>
    </location>
</feature>
<dbReference type="RefSeq" id="WP_058634311.1">
    <property type="nucleotide sequence ID" value="NZ_LDPZ01000013.1"/>
</dbReference>
<feature type="region of interest" description="Disordered" evidence="1">
    <location>
        <begin position="41"/>
        <end position="79"/>
    </location>
</feature>
<organism evidence="2 3">
    <name type="scientific">Aureimonas ureilytica</name>
    <dbReference type="NCBI Taxonomy" id="401562"/>
    <lineage>
        <taxon>Bacteria</taxon>
        <taxon>Pseudomonadati</taxon>
        <taxon>Pseudomonadota</taxon>
        <taxon>Alphaproteobacteria</taxon>
        <taxon>Hyphomicrobiales</taxon>
        <taxon>Aurantimonadaceae</taxon>
        <taxon>Aureimonas</taxon>
    </lineage>
</organism>
<name>A0A175RA82_9HYPH</name>
<dbReference type="PATRIC" id="fig|401562.3.peg.623"/>
<dbReference type="OrthoDB" id="6699603at2"/>